<dbReference type="GO" id="GO:0022857">
    <property type="term" value="F:transmembrane transporter activity"/>
    <property type="evidence" value="ECO:0007669"/>
    <property type="project" value="InterPro"/>
</dbReference>
<dbReference type="InterPro" id="IPR036259">
    <property type="entry name" value="MFS_trans_sf"/>
</dbReference>
<evidence type="ECO:0000313" key="8">
    <source>
        <dbReference type="EMBL" id="SUZ53840.1"/>
    </source>
</evidence>
<evidence type="ECO:0000256" key="6">
    <source>
        <dbReference type="SAM" id="Phobius"/>
    </source>
</evidence>
<evidence type="ECO:0000256" key="1">
    <source>
        <dbReference type="ARBA" id="ARBA00004127"/>
    </source>
</evidence>
<feature type="transmembrane region" description="Helical" evidence="6">
    <location>
        <begin position="168"/>
        <end position="188"/>
    </location>
</feature>
<dbReference type="InterPro" id="IPR020846">
    <property type="entry name" value="MFS_dom"/>
</dbReference>
<dbReference type="InterPro" id="IPR024671">
    <property type="entry name" value="Atg22-like"/>
</dbReference>
<evidence type="ECO:0000259" key="7">
    <source>
        <dbReference type="PROSITE" id="PS50850"/>
    </source>
</evidence>
<keyword evidence="5 6" id="KW-0472">Membrane</keyword>
<feature type="transmembrane region" description="Helical" evidence="6">
    <location>
        <begin position="350"/>
        <end position="371"/>
    </location>
</feature>
<evidence type="ECO:0000256" key="2">
    <source>
        <dbReference type="ARBA" id="ARBA00022448"/>
    </source>
</evidence>
<gene>
    <name evidence="8" type="ORF">METZ01_LOCUS6694</name>
</gene>
<dbReference type="InterPro" id="IPR050495">
    <property type="entry name" value="ATG22/LtaA_families"/>
</dbReference>
<accession>A0A381NGW5</accession>
<feature type="transmembrane region" description="Helical" evidence="6">
    <location>
        <begin position="288"/>
        <end position="306"/>
    </location>
</feature>
<feature type="transmembrane region" description="Helical" evidence="6">
    <location>
        <begin position="138"/>
        <end position="162"/>
    </location>
</feature>
<feature type="domain" description="Major facilitator superfamily (MFS) profile" evidence="7">
    <location>
        <begin position="1"/>
        <end position="406"/>
    </location>
</feature>
<comment type="subcellular location">
    <subcellularLocation>
        <location evidence="1">Endomembrane system</location>
        <topology evidence="1">Multi-pass membrane protein</topology>
    </subcellularLocation>
</comment>
<dbReference type="PANTHER" id="PTHR23519:SF1">
    <property type="entry name" value="AUTOPHAGY-RELATED PROTEIN 22"/>
    <property type="match status" value="1"/>
</dbReference>
<feature type="transmembrane region" description="Helical" evidence="6">
    <location>
        <begin position="312"/>
        <end position="338"/>
    </location>
</feature>
<dbReference type="GO" id="GO:0012505">
    <property type="term" value="C:endomembrane system"/>
    <property type="evidence" value="ECO:0007669"/>
    <property type="project" value="UniProtKB-SubCell"/>
</dbReference>
<feature type="transmembrane region" description="Helical" evidence="6">
    <location>
        <begin position="103"/>
        <end position="126"/>
    </location>
</feature>
<keyword evidence="2" id="KW-0813">Transport</keyword>
<feature type="transmembrane region" description="Helical" evidence="6">
    <location>
        <begin position="47"/>
        <end position="67"/>
    </location>
</feature>
<sequence length="409" mass="43976">MNKQHVRAWALFDFANSVYPAVMTTAVFPVFYVTFVVGEEGGVGELWWGRAVSVSALVVAVCSPLLGAIADRGGVRKRFMLFYTAVCLVGVAMMSTLGEGMVVQGFVLFLLANVGFESALVFYNAYLPDIAPPEKQGWVSGLGFGVGYLGSALGLLMVLPLAADRIELVWPLVSIFFLVFALPAFLVLPKDQPTEMTVAQAARWGVTNFREIVREVWEFTELRNFLLAFFFYIDGVLTVIVMAGVVATETFGFDQQGTIVLFLIVQLSALVGAFALATPTDRYGPKRVLNGVLALWVFVGVAAYFIQSQTLFYGMAILAGLGLGSVQAASRTFLSLLVPGGQGSGQAARIFGFYALCGKASSVIGPMLFGYVTVWAGGNQRPAFLALTGLFLVGLVLLQRVADPRLASD</sequence>
<organism evidence="8">
    <name type="scientific">marine metagenome</name>
    <dbReference type="NCBI Taxonomy" id="408172"/>
    <lineage>
        <taxon>unclassified sequences</taxon>
        <taxon>metagenomes</taxon>
        <taxon>ecological metagenomes</taxon>
    </lineage>
</organism>
<feature type="transmembrane region" description="Helical" evidence="6">
    <location>
        <begin position="79"/>
        <end position="97"/>
    </location>
</feature>
<evidence type="ECO:0000256" key="5">
    <source>
        <dbReference type="ARBA" id="ARBA00023136"/>
    </source>
</evidence>
<dbReference type="Pfam" id="PF11700">
    <property type="entry name" value="ATG22"/>
    <property type="match status" value="2"/>
</dbReference>
<evidence type="ECO:0000256" key="3">
    <source>
        <dbReference type="ARBA" id="ARBA00022692"/>
    </source>
</evidence>
<keyword evidence="4 6" id="KW-1133">Transmembrane helix</keyword>
<name>A0A381NGW5_9ZZZZ</name>
<dbReference type="EMBL" id="UINC01000353">
    <property type="protein sequence ID" value="SUZ53840.1"/>
    <property type="molecule type" value="Genomic_DNA"/>
</dbReference>
<evidence type="ECO:0000256" key="4">
    <source>
        <dbReference type="ARBA" id="ARBA00022989"/>
    </source>
</evidence>
<proteinExistence type="predicted"/>
<feature type="transmembrane region" description="Helical" evidence="6">
    <location>
        <begin position="12"/>
        <end position="35"/>
    </location>
</feature>
<dbReference type="PANTHER" id="PTHR23519">
    <property type="entry name" value="AUTOPHAGY-RELATED PROTEIN 22"/>
    <property type="match status" value="1"/>
</dbReference>
<dbReference type="PROSITE" id="PS50850">
    <property type="entry name" value="MFS"/>
    <property type="match status" value="1"/>
</dbReference>
<dbReference type="Gene3D" id="1.20.1250.20">
    <property type="entry name" value="MFS general substrate transporter like domains"/>
    <property type="match status" value="1"/>
</dbReference>
<feature type="transmembrane region" description="Helical" evidence="6">
    <location>
        <begin position="225"/>
        <end position="247"/>
    </location>
</feature>
<dbReference type="AlphaFoldDB" id="A0A381NGW5"/>
<feature type="transmembrane region" description="Helical" evidence="6">
    <location>
        <begin position="259"/>
        <end position="276"/>
    </location>
</feature>
<feature type="transmembrane region" description="Helical" evidence="6">
    <location>
        <begin position="383"/>
        <end position="402"/>
    </location>
</feature>
<reference evidence="8" key="1">
    <citation type="submission" date="2018-05" db="EMBL/GenBank/DDBJ databases">
        <authorList>
            <person name="Lanie J.A."/>
            <person name="Ng W.-L."/>
            <person name="Kazmierczak K.M."/>
            <person name="Andrzejewski T.M."/>
            <person name="Davidsen T.M."/>
            <person name="Wayne K.J."/>
            <person name="Tettelin H."/>
            <person name="Glass J.I."/>
            <person name="Rusch D."/>
            <person name="Podicherti R."/>
            <person name="Tsui H.-C.T."/>
            <person name="Winkler M.E."/>
        </authorList>
    </citation>
    <scope>NUCLEOTIDE SEQUENCE</scope>
</reference>
<keyword evidence="3 6" id="KW-0812">Transmembrane</keyword>
<protein>
    <recommendedName>
        <fullName evidence="7">Major facilitator superfamily (MFS) profile domain-containing protein</fullName>
    </recommendedName>
</protein>
<dbReference type="SUPFAM" id="SSF103473">
    <property type="entry name" value="MFS general substrate transporter"/>
    <property type="match status" value="1"/>
</dbReference>